<keyword evidence="1" id="KW-1133">Transmembrane helix</keyword>
<comment type="caution">
    <text evidence="2">The sequence shown here is derived from an EMBL/GenBank/DDBJ whole genome shotgun (WGS) entry which is preliminary data.</text>
</comment>
<evidence type="ECO:0000313" key="2">
    <source>
        <dbReference type="EMBL" id="GAA4801365.1"/>
    </source>
</evidence>
<keyword evidence="3" id="KW-1185">Reference proteome</keyword>
<organism evidence="2 3">
    <name type="scientific">Actinomycetospora chlora</name>
    <dbReference type="NCBI Taxonomy" id="663608"/>
    <lineage>
        <taxon>Bacteria</taxon>
        <taxon>Bacillati</taxon>
        <taxon>Actinomycetota</taxon>
        <taxon>Actinomycetes</taxon>
        <taxon>Pseudonocardiales</taxon>
        <taxon>Pseudonocardiaceae</taxon>
        <taxon>Actinomycetospora</taxon>
    </lineage>
</organism>
<sequence>MSVLDHPPRRTRGGGAGDVVLVVVLIAAALAVVLTIVFVAAGGERARGGPRGPGALDAVGATATAAGLTVCESTDLPDPRATNAVASRTLVVAQDCAAAGAAPAAVGDRRAEVQVDRFADTAARDAAARSIEGQVRPRGSATVLTTGELTVVVRGTSDDTTAQRLVDALRAAGAR</sequence>
<dbReference type="RefSeq" id="WP_345420000.1">
    <property type="nucleotide sequence ID" value="NZ_BAABHO010000039.1"/>
</dbReference>
<keyword evidence="1" id="KW-0812">Transmembrane</keyword>
<dbReference type="EMBL" id="BAABHO010000039">
    <property type="protein sequence ID" value="GAA4801365.1"/>
    <property type="molecule type" value="Genomic_DNA"/>
</dbReference>
<gene>
    <name evidence="2" type="ORF">GCM10023200_42800</name>
</gene>
<evidence type="ECO:0000313" key="3">
    <source>
        <dbReference type="Proteomes" id="UP001500928"/>
    </source>
</evidence>
<name>A0ABP9C0V6_9PSEU</name>
<keyword evidence="1" id="KW-0472">Membrane</keyword>
<feature type="transmembrane region" description="Helical" evidence="1">
    <location>
        <begin position="20"/>
        <end position="41"/>
    </location>
</feature>
<dbReference type="Proteomes" id="UP001500928">
    <property type="component" value="Unassembled WGS sequence"/>
</dbReference>
<protein>
    <submittedName>
        <fullName evidence="2">Uncharacterized protein</fullName>
    </submittedName>
</protein>
<accession>A0ABP9C0V6</accession>
<reference evidence="3" key="1">
    <citation type="journal article" date="2019" name="Int. J. Syst. Evol. Microbiol.">
        <title>The Global Catalogue of Microorganisms (GCM) 10K type strain sequencing project: providing services to taxonomists for standard genome sequencing and annotation.</title>
        <authorList>
            <consortium name="The Broad Institute Genomics Platform"/>
            <consortium name="The Broad Institute Genome Sequencing Center for Infectious Disease"/>
            <person name="Wu L."/>
            <person name="Ma J."/>
        </authorList>
    </citation>
    <scope>NUCLEOTIDE SEQUENCE [LARGE SCALE GENOMIC DNA]</scope>
    <source>
        <strain evidence="3">JCM 17979</strain>
    </source>
</reference>
<proteinExistence type="predicted"/>
<evidence type="ECO:0000256" key="1">
    <source>
        <dbReference type="SAM" id="Phobius"/>
    </source>
</evidence>